<feature type="compositionally biased region" description="Polar residues" evidence="1">
    <location>
        <begin position="16"/>
        <end position="34"/>
    </location>
</feature>
<name>A0AAF0F3B2_9BASI</name>
<protein>
    <submittedName>
        <fullName evidence="2">Uncharacterized protein</fullName>
    </submittedName>
</protein>
<feature type="region of interest" description="Disordered" evidence="1">
    <location>
        <begin position="66"/>
        <end position="94"/>
    </location>
</feature>
<evidence type="ECO:0000313" key="2">
    <source>
        <dbReference type="EMBL" id="WFD41853.1"/>
    </source>
</evidence>
<dbReference type="EMBL" id="CP118375">
    <property type="protein sequence ID" value="WFD41853.1"/>
    <property type="molecule type" value="Genomic_DNA"/>
</dbReference>
<gene>
    <name evidence="2" type="ORF">MPSI1_000489</name>
</gene>
<proteinExistence type="predicted"/>
<organism evidence="2 3">
    <name type="scientific">Malassezia psittaci</name>
    <dbReference type="NCBI Taxonomy" id="1821823"/>
    <lineage>
        <taxon>Eukaryota</taxon>
        <taxon>Fungi</taxon>
        <taxon>Dikarya</taxon>
        <taxon>Basidiomycota</taxon>
        <taxon>Ustilaginomycotina</taxon>
        <taxon>Malasseziomycetes</taxon>
        <taxon>Malasseziales</taxon>
        <taxon>Malasseziaceae</taxon>
        <taxon>Malassezia</taxon>
    </lineage>
</organism>
<reference evidence="2" key="1">
    <citation type="submission" date="2023-02" db="EMBL/GenBank/DDBJ databases">
        <title>Mating type loci evolution in Malassezia.</title>
        <authorList>
            <person name="Coelho M.A."/>
        </authorList>
    </citation>
    <scope>NUCLEOTIDE SEQUENCE</scope>
    <source>
        <strain evidence="2">CBS 14136</strain>
    </source>
</reference>
<sequence length="738" mass="82570">MCNPNVRKARERGARFQQSQQGDFGQMPSSSQWDPQAMGGHANEGHAMYWQTYGPSHILNQNSVSQAAPRGSIDYSGDEPDSDANTVDSLDSHFNGMNWENYQVPRDYESETSSNDNSRLLDVGGLVQTSNWTMPPHLLPTEPMADASNTDPLVYASNENLSNQNMESPSLRDVSNSVERPSSEIINMEQVHSAPELVIDSFTPSLSYDLRPYGRRPSDLAKLSTKNLNTAKLPFFTPQTPSRFGNYATFSPAHAAMAGSTELSSWLDEPIVPSPMYELGACTGWNGLMSTIDLSKTPNAIRANDRHSLKGPRPTGASSEAQPDLSKFKFGDSNLGAEDSTPVSPVLISSEDWWTRDKEAQWRYHRYMQSTMTLTNFPCIDDPRTTLAMSAISRFVIYCTFLCLAEPNSPQPPFLHRPLLLAQRKALPASLSIARCVLAALMLRLPSSEAYTWNLVARELENQIEEAHKTLANLQVYISPNSNDVPALTFEKALEVMALCQTLWFYIVMGAFGDKLDCSGDHAFSFIHSYWEPSLLGRATRALQILTQLIALLLPALEARPIVSTSNMFGDENTYEFLSWGLCESLRRTVLASHALLILLRYRQEMMLHTDSSKPVTAATWGLPPFDYGPDLSSSCSTSLWQKVMEVELPAVADTFEADQWATWRSHRDNYLTRSIDRRTPAFYELHRPINANDPRTEVQFQIDSYFNQHDEFTNVALSVLFGLTSDLPSDNTINRHA</sequence>
<feature type="region of interest" description="Disordered" evidence="1">
    <location>
        <begin position="303"/>
        <end position="324"/>
    </location>
</feature>
<accession>A0AAF0F3B2</accession>
<evidence type="ECO:0000313" key="3">
    <source>
        <dbReference type="Proteomes" id="UP001214628"/>
    </source>
</evidence>
<dbReference type="AlphaFoldDB" id="A0AAF0F3B2"/>
<dbReference type="Proteomes" id="UP001214628">
    <property type="component" value="Chromosome 1"/>
</dbReference>
<feature type="region of interest" description="Disordered" evidence="1">
    <location>
        <begin position="1"/>
        <end position="42"/>
    </location>
</feature>
<evidence type="ECO:0000256" key="1">
    <source>
        <dbReference type="SAM" id="MobiDB-lite"/>
    </source>
</evidence>
<keyword evidence="3" id="KW-1185">Reference proteome</keyword>